<feature type="compositionally biased region" description="Pro residues" evidence="1">
    <location>
        <begin position="642"/>
        <end position="652"/>
    </location>
</feature>
<evidence type="ECO:0000313" key="2">
    <source>
        <dbReference type="EMBL" id="QJA50891.1"/>
    </source>
</evidence>
<name>A0A6H1ZTZ9_9ZZZZ</name>
<dbReference type="EMBL" id="MT144698">
    <property type="protein sequence ID" value="QJH97718.1"/>
    <property type="molecule type" value="Genomic_DNA"/>
</dbReference>
<sequence length="652" mass="72542">MDEKWSLANVPPKNDIDVGEFAQDLVEIAIAEKERLGKPQTFLESYALYRSHQPRQQTARKGYSPQQARKQIGLFFSNIERTVSNITARNPTGEVIDMDGIGDDAEVVMTQELKKWWKNTGQKALTRFTAKNMEIYGLTCEKPSYDKSAKRPAIAVIDPFQFLPAPGNWDEDEISTKCPYICFAYLEFVSEMESFFGVKGIAPDEAYDLLGTVREEYKSQTRSASTIGNYADPMSVRKDKGASSDKKIERCLVLEIWIRDGRTKTEKVEEPLLDETGMPVIGEDGTPQVQVITTTVPVYRDGIRKITITKTNNKETKSGIMVLDDCDNPNLNPAIPDDLASTTFPWGRLPIYYANSYKDGISLWGFSISEPVGYLIQVISMIISRLIAYVLNVLTPPLIVQQHCGITREMIETNLKNEGRLILMPSTPNARIEFMTVPNLPETFFRVLDLVITLFDRVYQIEDADRGVQPTGVIAASAIVALQERNQVLMQAKTSSIDTLVENRSRWAIGLWQNHGTSDDSVDVAGESVGFVGVNYVGRKFNYVVESGSTTPRTSLQLQEDAKWLAMNKFIGQKGLLKALNWPDWKAEVEATAESVIDQALQVIIEAGFPEEAALKIREYVLSSQIQTTQAGKAQAAGGKPPGQPKPPTGGV</sequence>
<evidence type="ECO:0000313" key="3">
    <source>
        <dbReference type="EMBL" id="QJA67592.1"/>
    </source>
</evidence>
<evidence type="ECO:0000256" key="1">
    <source>
        <dbReference type="SAM" id="MobiDB-lite"/>
    </source>
</evidence>
<feature type="region of interest" description="Disordered" evidence="1">
    <location>
        <begin position="631"/>
        <end position="652"/>
    </location>
</feature>
<reference evidence="2" key="1">
    <citation type="submission" date="2020-03" db="EMBL/GenBank/DDBJ databases">
        <title>The deep terrestrial virosphere.</title>
        <authorList>
            <person name="Holmfeldt K."/>
            <person name="Nilsson E."/>
            <person name="Simone D."/>
            <person name="Lopez-Fernandez M."/>
            <person name="Wu X."/>
            <person name="de Brujin I."/>
            <person name="Lundin D."/>
            <person name="Andersson A."/>
            <person name="Bertilsson S."/>
            <person name="Dopson M."/>
        </authorList>
    </citation>
    <scope>NUCLEOTIDE SEQUENCE</scope>
    <source>
        <strain evidence="4">MM415A00473</strain>
        <strain evidence="3">MM415B00199</strain>
        <strain evidence="2">TM448A01919</strain>
        <strain evidence="5">TM448B01064</strain>
    </source>
</reference>
<evidence type="ECO:0000313" key="5">
    <source>
        <dbReference type="EMBL" id="QJH97718.1"/>
    </source>
</evidence>
<protein>
    <recommendedName>
        <fullName evidence="6">Portal protein</fullName>
    </recommendedName>
</protein>
<organism evidence="2">
    <name type="scientific">viral metagenome</name>
    <dbReference type="NCBI Taxonomy" id="1070528"/>
    <lineage>
        <taxon>unclassified sequences</taxon>
        <taxon>metagenomes</taxon>
        <taxon>organismal metagenomes</taxon>
    </lineage>
</organism>
<evidence type="ECO:0000313" key="4">
    <source>
        <dbReference type="EMBL" id="QJA81932.1"/>
    </source>
</evidence>
<evidence type="ECO:0008006" key="6">
    <source>
        <dbReference type="Google" id="ProtNLM"/>
    </source>
</evidence>
<dbReference type="EMBL" id="MT141573">
    <property type="protein sequence ID" value="QJA67592.1"/>
    <property type="molecule type" value="Genomic_DNA"/>
</dbReference>
<accession>A0A6H1ZTZ9</accession>
<dbReference type="EMBL" id="MT144223">
    <property type="protein sequence ID" value="QJA50891.1"/>
    <property type="molecule type" value="Genomic_DNA"/>
</dbReference>
<dbReference type="EMBL" id="MT142474">
    <property type="protein sequence ID" value="QJA81932.1"/>
    <property type="molecule type" value="Genomic_DNA"/>
</dbReference>
<gene>
    <name evidence="4" type="ORF">MM415A00473_0026</name>
    <name evidence="3" type="ORF">MM415B00199_0047</name>
    <name evidence="2" type="ORF">TM448A01919_0009</name>
    <name evidence="5" type="ORF">TM448B01064_0018</name>
</gene>
<dbReference type="AlphaFoldDB" id="A0A6H1ZTZ9"/>
<proteinExistence type="predicted"/>